<feature type="transmembrane region" description="Helical" evidence="5">
    <location>
        <begin position="331"/>
        <end position="354"/>
    </location>
</feature>
<evidence type="ECO:0000256" key="3">
    <source>
        <dbReference type="ARBA" id="ARBA00022989"/>
    </source>
</evidence>
<sequence>MLTSLALIFVAGLSLGGLFKRFALPGLIGMIIAGVVMGPYALDILDDSLLSISADLREIALVIILTRAGLSLNLAELKKIGLPAILMSFVPASFEIGAITILAPLLFDVTYIEAALMGSVVAAVSPAVIVPLMLRIKESGYGQKRGIPQLVLAGASLDDIFVIVLFTSFLTLASGGAVSAGHFLTIPVSIVLGILVGVLTGFVVGKFFTFIRMNDSAKILVILSTSFFLLALEDWLADSVPLSGLLSIMSMGIVLNQLYPDLSKRISGTYSKLWIGAEILLFVLVGTTVDLSYALSAGVAAVILVLGALVFRMLGVYLSLTPSTLTKKERLFTMIAYTPKATVQAAIGGVPLSMGLASGHLIVTVAVLSILITAPIGAFIIEHTYRKLLERTKWN</sequence>
<dbReference type="GO" id="GO:1902600">
    <property type="term" value="P:proton transmembrane transport"/>
    <property type="evidence" value="ECO:0007669"/>
    <property type="project" value="InterPro"/>
</dbReference>
<dbReference type="InterPro" id="IPR006153">
    <property type="entry name" value="Cation/H_exchanger_TM"/>
</dbReference>
<dbReference type="Pfam" id="PF00999">
    <property type="entry name" value="Na_H_Exchanger"/>
    <property type="match status" value="1"/>
</dbReference>
<evidence type="ECO:0000313" key="8">
    <source>
        <dbReference type="Proteomes" id="UP000199589"/>
    </source>
</evidence>
<evidence type="ECO:0000256" key="4">
    <source>
        <dbReference type="ARBA" id="ARBA00023136"/>
    </source>
</evidence>
<comment type="subcellular location">
    <subcellularLocation>
        <location evidence="1">Membrane</location>
        <topology evidence="1">Multi-pass membrane protein</topology>
    </subcellularLocation>
</comment>
<evidence type="ECO:0000256" key="2">
    <source>
        <dbReference type="ARBA" id="ARBA00022692"/>
    </source>
</evidence>
<feature type="transmembrane region" description="Helical" evidence="5">
    <location>
        <begin position="111"/>
        <end position="134"/>
    </location>
</feature>
<feature type="transmembrane region" description="Helical" evidence="5">
    <location>
        <begin position="26"/>
        <end position="45"/>
    </location>
</feature>
<dbReference type="OrthoDB" id="9790604at2"/>
<evidence type="ECO:0000256" key="1">
    <source>
        <dbReference type="ARBA" id="ARBA00004141"/>
    </source>
</evidence>
<accession>A0A1I4A2G9</accession>
<dbReference type="PANTHER" id="PTHR31102:SF1">
    <property type="entry name" value="CATION_H+ EXCHANGER DOMAIN-CONTAINING PROTEIN"/>
    <property type="match status" value="1"/>
</dbReference>
<dbReference type="Proteomes" id="UP000199589">
    <property type="component" value="Unassembled WGS sequence"/>
</dbReference>
<feature type="transmembrane region" description="Helical" evidence="5">
    <location>
        <begin position="271"/>
        <end position="289"/>
    </location>
</feature>
<dbReference type="EMBL" id="FOSJ01000042">
    <property type="protein sequence ID" value="SFK50582.1"/>
    <property type="molecule type" value="Genomic_DNA"/>
</dbReference>
<evidence type="ECO:0000259" key="6">
    <source>
        <dbReference type="Pfam" id="PF00999"/>
    </source>
</evidence>
<dbReference type="GO" id="GO:0015297">
    <property type="term" value="F:antiporter activity"/>
    <property type="evidence" value="ECO:0007669"/>
    <property type="project" value="InterPro"/>
</dbReference>
<dbReference type="RefSeq" id="WP_091898270.1">
    <property type="nucleotide sequence ID" value="NZ_FOSJ01000042.1"/>
</dbReference>
<protein>
    <submittedName>
        <fullName evidence="7">NhaP-type Na+/H+ or K+/H+ antiporter</fullName>
    </submittedName>
</protein>
<organism evidence="7 8">
    <name type="scientific">Marinilactibacillus piezotolerans</name>
    <dbReference type="NCBI Taxonomy" id="258723"/>
    <lineage>
        <taxon>Bacteria</taxon>
        <taxon>Bacillati</taxon>
        <taxon>Bacillota</taxon>
        <taxon>Bacilli</taxon>
        <taxon>Lactobacillales</taxon>
        <taxon>Carnobacteriaceae</taxon>
        <taxon>Marinilactibacillus</taxon>
    </lineage>
</organism>
<dbReference type="InterPro" id="IPR051843">
    <property type="entry name" value="CPA1_transporter"/>
</dbReference>
<name>A0A1I4A2G9_9LACT</name>
<dbReference type="AlphaFoldDB" id="A0A1I4A2G9"/>
<dbReference type="Gene3D" id="1.20.1530.20">
    <property type="match status" value="1"/>
</dbReference>
<feature type="transmembrane region" description="Helical" evidence="5">
    <location>
        <begin position="242"/>
        <end position="259"/>
    </location>
</feature>
<dbReference type="GO" id="GO:0016020">
    <property type="term" value="C:membrane"/>
    <property type="evidence" value="ECO:0007669"/>
    <property type="project" value="UniProtKB-SubCell"/>
</dbReference>
<keyword evidence="8" id="KW-1185">Reference proteome</keyword>
<feature type="domain" description="Cation/H+ exchanger transmembrane" evidence="6">
    <location>
        <begin position="9"/>
        <end position="383"/>
    </location>
</feature>
<evidence type="ECO:0000256" key="5">
    <source>
        <dbReference type="SAM" id="Phobius"/>
    </source>
</evidence>
<feature type="transmembrane region" description="Helical" evidence="5">
    <location>
        <begin position="146"/>
        <end position="172"/>
    </location>
</feature>
<keyword evidence="4 5" id="KW-0472">Membrane</keyword>
<keyword evidence="3 5" id="KW-1133">Transmembrane helix</keyword>
<feature type="transmembrane region" description="Helical" evidence="5">
    <location>
        <begin position="184"/>
        <end position="205"/>
    </location>
</feature>
<keyword evidence="2 5" id="KW-0812">Transmembrane</keyword>
<proteinExistence type="predicted"/>
<feature type="transmembrane region" description="Helical" evidence="5">
    <location>
        <begin position="217"/>
        <end position="236"/>
    </location>
</feature>
<dbReference type="InterPro" id="IPR038770">
    <property type="entry name" value="Na+/solute_symporter_sf"/>
</dbReference>
<reference evidence="8" key="1">
    <citation type="submission" date="2016-10" db="EMBL/GenBank/DDBJ databases">
        <authorList>
            <person name="Varghese N."/>
            <person name="Submissions S."/>
        </authorList>
    </citation>
    <scope>NUCLEOTIDE SEQUENCE [LARGE SCALE GENOMIC DNA]</scope>
    <source>
        <strain evidence="8">DSM 16108</strain>
    </source>
</reference>
<feature type="transmembrane region" description="Helical" evidence="5">
    <location>
        <begin position="295"/>
        <end position="319"/>
    </location>
</feature>
<evidence type="ECO:0000313" key="7">
    <source>
        <dbReference type="EMBL" id="SFK50582.1"/>
    </source>
</evidence>
<feature type="transmembrane region" description="Helical" evidence="5">
    <location>
        <begin position="80"/>
        <end position="105"/>
    </location>
</feature>
<dbReference type="PANTHER" id="PTHR31102">
    <property type="match status" value="1"/>
</dbReference>
<gene>
    <name evidence="7" type="ORF">SAMN04488569_104222</name>
</gene>
<feature type="transmembrane region" description="Helical" evidence="5">
    <location>
        <begin position="360"/>
        <end position="381"/>
    </location>
</feature>